<dbReference type="Proteomes" id="UP001154329">
    <property type="component" value="Chromosome 4"/>
</dbReference>
<dbReference type="GO" id="GO:0003677">
    <property type="term" value="F:DNA binding"/>
    <property type="evidence" value="ECO:0007669"/>
    <property type="project" value="InterPro"/>
</dbReference>
<keyword evidence="5" id="KW-1185">Reference proteome</keyword>
<evidence type="ECO:0000259" key="3">
    <source>
        <dbReference type="PROSITE" id="PS51031"/>
    </source>
</evidence>
<dbReference type="GO" id="GO:0005634">
    <property type="term" value="C:nucleus"/>
    <property type="evidence" value="ECO:0007669"/>
    <property type="project" value="UniProtKB-SubCell"/>
</dbReference>
<dbReference type="EMBL" id="OU899037">
    <property type="protein sequence ID" value="CAH1738613.1"/>
    <property type="molecule type" value="Genomic_DNA"/>
</dbReference>
<dbReference type="InterPro" id="IPR004210">
    <property type="entry name" value="BESS_motif"/>
</dbReference>
<dbReference type="PROSITE" id="PS50077">
    <property type="entry name" value="HEAT_REPEAT"/>
    <property type="match status" value="1"/>
</dbReference>
<feature type="domain" description="BESS" evidence="3">
    <location>
        <begin position="44"/>
        <end position="80"/>
    </location>
</feature>
<evidence type="ECO:0000256" key="2">
    <source>
        <dbReference type="PROSITE-ProRule" id="PRU00371"/>
    </source>
</evidence>
<feature type="repeat" description="HEAT" evidence="1">
    <location>
        <begin position="54"/>
        <end position="80"/>
    </location>
</feature>
<keyword evidence="2" id="KW-0539">Nucleus</keyword>
<evidence type="ECO:0000313" key="5">
    <source>
        <dbReference type="Proteomes" id="UP001154329"/>
    </source>
</evidence>
<organism evidence="4 5">
    <name type="scientific">Aphis gossypii</name>
    <name type="common">Cotton aphid</name>
    <dbReference type="NCBI Taxonomy" id="80765"/>
    <lineage>
        <taxon>Eukaryota</taxon>
        <taxon>Metazoa</taxon>
        <taxon>Ecdysozoa</taxon>
        <taxon>Arthropoda</taxon>
        <taxon>Hexapoda</taxon>
        <taxon>Insecta</taxon>
        <taxon>Pterygota</taxon>
        <taxon>Neoptera</taxon>
        <taxon>Paraneoptera</taxon>
        <taxon>Hemiptera</taxon>
        <taxon>Sternorrhyncha</taxon>
        <taxon>Aphidomorpha</taxon>
        <taxon>Aphidoidea</taxon>
        <taxon>Aphididae</taxon>
        <taxon>Aphidini</taxon>
        <taxon>Aphis</taxon>
        <taxon>Aphis</taxon>
    </lineage>
</organism>
<reference evidence="4" key="2">
    <citation type="submission" date="2022-10" db="EMBL/GenBank/DDBJ databases">
        <authorList>
            <consortium name="ENA_rothamsted_submissions"/>
            <consortium name="culmorum"/>
            <person name="King R."/>
        </authorList>
    </citation>
    <scope>NUCLEOTIDE SEQUENCE</scope>
</reference>
<reference evidence="4" key="1">
    <citation type="submission" date="2022-02" db="EMBL/GenBank/DDBJ databases">
        <authorList>
            <person name="King R."/>
        </authorList>
    </citation>
    <scope>NUCLEOTIDE SEQUENCE</scope>
</reference>
<dbReference type="AlphaFoldDB" id="A0A9P0JH68"/>
<evidence type="ECO:0000313" key="4">
    <source>
        <dbReference type="EMBL" id="CAH1738613.1"/>
    </source>
</evidence>
<dbReference type="PROSITE" id="PS51031">
    <property type="entry name" value="BESS"/>
    <property type="match status" value="1"/>
</dbReference>
<protein>
    <recommendedName>
        <fullName evidence="3">BESS domain-containing protein</fullName>
    </recommendedName>
</protein>
<evidence type="ECO:0000256" key="1">
    <source>
        <dbReference type="PROSITE-ProRule" id="PRU00103"/>
    </source>
</evidence>
<proteinExistence type="predicted"/>
<name>A0A9P0JH68_APHGO</name>
<dbReference type="Pfam" id="PF02944">
    <property type="entry name" value="BESS"/>
    <property type="match status" value="1"/>
</dbReference>
<dbReference type="InterPro" id="IPR021133">
    <property type="entry name" value="HEAT_type_2"/>
</dbReference>
<comment type="subcellular location">
    <subcellularLocation>
        <location evidence="2">Nucleus</location>
    </subcellularLocation>
</comment>
<gene>
    <name evidence="4" type="ORF">APHIGO_LOCUS11917</name>
</gene>
<accession>A0A9P0JH68</accession>
<sequence>MTEDSSNPKVLSNKKNRGCKRKLDNELDREILIAYLEDKTPPSLDEDESFFASVIPLMKKFSEDEKLEFRIGVIKLIQDI</sequence>